<evidence type="ECO:0000313" key="1">
    <source>
        <dbReference type="EMBL" id="SHJ91938.1"/>
    </source>
</evidence>
<reference evidence="2" key="1">
    <citation type="submission" date="2016-11" db="EMBL/GenBank/DDBJ databases">
        <authorList>
            <person name="Varghese N."/>
            <person name="Submissions S."/>
        </authorList>
    </citation>
    <scope>NUCLEOTIDE SEQUENCE [LARGE SCALE GENOMIC DNA]</scope>
    <source>
        <strain evidence="2">DSM 18016</strain>
    </source>
</reference>
<accession>A0A1M6N887</accession>
<evidence type="ECO:0000313" key="2">
    <source>
        <dbReference type="Proteomes" id="UP000184498"/>
    </source>
</evidence>
<dbReference type="AlphaFoldDB" id="A0A1M6N887"/>
<proteinExistence type="predicted"/>
<keyword evidence="2" id="KW-1185">Reference proteome</keyword>
<sequence>MKTRLEIMGGVSMRLLLSSLVLILLSFNRMDIRLKLNRLPIWKSLIAIL</sequence>
<gene>
    <name evidence="1" type="ORF">SAMN05444371_0255</name>
</gene>
<dbReference type="Proteomes" id="UP000184498">
    <property type="component" value="Unassembled WGS sequence"/>
</dbReference>
<protein>
    <submittedName>
        <fullName evidence="1">Uncharacterized protein</fullName>
    </submittedName>
</protein>
<name>A0A1M6N887_9FLAO</name>
<dbReference type="EMBL" id="FRAM01000001">
    <property type="protein sequence ID" value="SHJ91938.1"/>
    <property type="molecule type" value="Genomic_DNA"/>
</dbReference>
<organism evidence="1 2">
    <name type="scientific">Epilithonimonas mollis</name>
    <dbReference type="NCBI Taxonomy" id="216903"/>
    <lineage>
        <taxon>Bacteria</taxon>
        <taxon>Pseudomonadati</taxon>
        <taxon>Bacteroidota</taxon>
        <taxon>Flavobacteriia</taxon>
        <taxon>Flavobacteriales</taxon>
        <taxon>Weeksellaceae</taxon>
        <taxon>Chryseobacterium group</taxon>
        <taxon>Epilithonimonas</taxon>
    </lineage>
</organism>